<reference evidence="2" key="2">
    <citation type="submission" date="2020-11" db="EMBL/GenBank/DDBJ databases">
        <title>Whole genome sequencing of Colletotrichum sp.</title>
        <authorList>
            <person name="Li H."/>
        </authorList>
    </citation>
    <scope>NUCLEOTIDE SEQUENCE</scope>
    <source>
        <strain evidence="2">CkLH20</strain>
    </source>
</reference>
<feature type="compositionally biased region" description="Low complexity" evidence="1">
    <location>
        <begin position="395"/>
        <end position="411"/>
    </location>
</feature>
<accession>A0A9P6IDB4</accession>
<dbReference type="PANTHER" id="PTHR38166">
    <property type="entry name" value="C2H2-TYPE DOMAIN-CONTAINING PROTEIN-RELATED"/>
    <property type="match status" value="1"/>
</dbReference>
<organism evidence="2 3">
    <name type="scientific">Colletotrichum karsti</name>
    <dbReference type="NCBI Taxonomy" id="1095194"/>
    <lineage>
        <taxon>Eukaryota</taxon>
        <taxon>Fungi</taxon>
        <taxon>Dikarya</taxon>
        <taxon>Ascomycota</taxon>
        <taxon>Pezizomycotina</taxon>
        <taxon>Sordariomycetes</taxon>
        <taxon>Hypocreomycetidae</taxon>
        <taxon>Glomerellales</taxon>
        <taxon>Glomerellaceae</taxon>
        <taxon>Colletotrichum</taxon>
        <taxon>Colletotrichum boninense species complex</taxon>
    </lineage>
</organism>
<feature type="region of interest" description="Disordered" evidence="1">
    <location>
        <begin position="70"/>
        <end position="164"/>
    </location>
</feature>
<evidence type="ECO:0000313" key="2">
    <source>
        <dbReference type="EMBL" id="KAF9880729.1"/>
    </source>
</evidence>
<protein>
    <submittedName>
        <fullName evidence="2">Uncharacterized protein</fullName>
    </submittedName>
</protein>
<feature type="region of interest" description="Disordered" evidence="1">
    <location>
        <begin position="395"/>
        <end position="462"/>
    </location>
</feature>
<feature type="region of interest" description="Disordered" evidence="1">
    <location>
        <begin position="218"/>
        <end position="242"/>
    </location>
</feature>
<dbReference type="OrthoDB" id="3521097at2759"/>
<gene>
    <name evidence="2" type="ORF">CkaCkLH20_01771</name>
</gene>
<feature type="compositionally biased region" description="Basic and acidic residues" evidence="1">
    <location>
        <begin position="147"/>
        <end position="164"/>
    </location>
</feature>
<proteinExistence type="predicted"/>
<dbReference type="Proteomes" id="UP000781932">
    <property type="component" value="Unassembled WGS sequence"/>
</dbReference>
<feature type="region of interest" description="Disordered" evidence="1">
    <location>
        <begin position="532"/>
        <end position="556"/>
    </location>
</feature>
<name>A0A9P6IDB4_9PEZI</name>
<feature type="region of interest" description="Disordered" evidence="1">
    <location>
        <begin position="257"/>
        <end position="310"/>
    </location>
</feature>
<evidence type="ECO:0000256" key="1">
    <source>
        <dbReference type="SAM" id="MobiDB-lite"/>
    </source>
</evidence>
<evidence type="ECO:0000313" key="3">
    <source>
        <dbReference type="Proteomes" id="UP000781932"/>
    </source>
</evidence>
<dbReference type="PANTHER" id="PTHR38166:SF1">
    <property type="entry name" value="C2H2-TYPE DOMAIN-CONTAINING PROTEIN"/>
    <property type="match status" value="1"/>
</dbReference>
<comment type="caution">
    <text evidence="2">The sequence shown here is derived from an EMBL/GenBank/DDBJ whole genome shotgun (WGS) entry which is preliminary data.</text>
</comment>
<dbReference type="EMBL" id="JAATWM020000004">
    <property type="protein sequence ID" value="KAF9880729.1"/>
    <property type="molecule type" value="Genomic_DNA"/>
</dbReference>
<feature type="compositionally biased region" description="Acidic residues" evidence="1">
    <location>
        <begin position="344"/>
        <end position="353"/>
    </location>
</feature>
<feature type="region of interest" description="Disordered" evidence="1">
    <location>
        <begin position="341"/>
        <end position="360"/>
    </location>
</feature>
<dbReference type="RefSeq" id="XP_038750190.1">
    <property type="nucleotide sequence ID" value="XM_038884490.1"/>
</dbReference>
<keyword evidence="3" id="KW-1185">Reference proteome</keyword>
<reference evidence="2" key="1">
    <citation type="submission" date="2020-03" db="EMBL/GenBank/DDBJ databases">
        <authorList>
            <person name="He L."/>
        </authorList>
    </citation>
    <scope>NUCLEOTIDE SEQUENCE</scope>
    <source>
        <strain evidence="2">CkLH20</strain>
    </source>
</reference>
<dbReference type="GeneID" id="62157564"/>
<sequence length="748" mass="83756">MGLGSIVECRHIKTMPADEDDVASRKLSVDASKPLPDEASIDLAAQFLRMSRAARRAIAAQYELDDETAMDMSSDELSPTAVDHDRRHSSFESGILTTLPYRPKESQHNPRKHCRSSPSIDGFEGQPESSVGKHCQRISGDSGYGSDTRRERIQSEYSRDADGRIQKRQTKVVRRLVPNPQEESLARVEYCDSDTDEVFPESRYSGASFRRHTLATNTASAVSSTSYEQVKKRPQSNEQAHQAKLLRRVRGITALRPEHSIGQAKPQRPSIQIPARPIGTSGERCLPDLSPELSPRKSNPVVPQESPRSAAHTQLRNLSELSTALSAHFSRPSSYIFPPIQEYTESDDDDDSAESSVFSIPDSPIEDFYLHPDDPFSPHLEGAVTAVIRHYRTWQAQQRGGQGSRSRAQRANASTPDSARHPRKRSHSDDQDQIPPDGDEDVAPDYKRPRIPSSSPPGRMLACPFWKKDPENHRQCYKKVLSKIKYVKQHLYKFHEAPITAPCCGAEFEDEDARDEHILARLNGGQCRVLAAPAPGRRPEGLTRAQRQKVQRRADPEKSEEQQWFVIWDIIFPGHPRPASAYVDNVLSEDLCSFREYSTTHGVDIISEVLGRHDPERRERYERVVLEEAMERIYEQWANRRLGREPDVLTPPESDPASRAASRASLVYADVMQGGQQVNYGQISYMADEDLPVPLSNLQAGDEGFNGLGAADEVFLEQDPRAMFSDLDSIQFAGGQGHYGPGYPGAYA</sequence>
<dbReference type="AlphaFoldDB" id="A0A9P6IDB4"/>